<keyword evidence="2" id="KW-1185">Reference proteome</keyword>
<accession>A0AAD8JA03</accession>
<dbReference type="EMBL" id="JAUIZM010000002">
    <property type="protein sequence ID" value="KAK1399906.1"/>
    <property type="molecule type" value="Genomic_DNA"/>
</dbReference>
<reference evidence="1" key="1">
    <citation type="submission" date="2023-02" db="EMBL/GenBank/DDBJ databases">
        <title>Genome of toxic invasive species Heracleum sosnowskyi carries increased number of genes despite the absence of recent whole-genome duplications.</title>
        <authorList>
            <person name="Schelkunov M."/>
            <person name="Shtratnikova V."/>
            <person name="Makarenko M."/>
            <person name="Klepikova A."/>
            <person name="Omelchenko D."/>
            <person name="Novikova G."/>
            <person name="Obukhova E."/>
            <person name="Bogdanov V."/>
            <person name="Penin A."/>
            <person name="Logacheva M."/>
        </authorList>
    </citation>
    <scope>NUCLEOTIDE SEQUENCE</scope>
    <source>
        <strain evidence="1">Hsosn_3</strain>
        <tissue evidence="1">Leaf</tissue>
    </source>
</reference>
<evidence type="ECO:0000313" key="1">
    <source>
        <dbReference type="EMBL" id="KAK1399906.1"/>
    </source>
</evidence>
<dbReference type="AlphaFoldDB" id="A0AAD8JA03"/>
<gene>
    <name evidence="1" type="ORF">POM88_009769</name>
</gene>
<reference evidence="1" key="2">
    <citation type="submission" date="2023-05" db="EMBL/GenBank/DDBJ databases">
        <authorList>
            <person name="Schelkunov M.I."/>
        </authorList>
    </citation>
    <scope>NUCLEOTIDE SEQUENCE</scope>
    <source>
        <strain evidence="1">Hsosn_3</strain>
        <tissue evidence="1">Leaf</tissue>
    </source>
</reference>
<proteinExistence type="predicted"/>
<protein>
    <submittedName>
        <fullName evidence="1">Uncharacterized protein</fullName>
    </submittedName>
</protein>
<name>A0AAD8JA03_9APIA</name>
<sequence length="105" mass="11838">MCHPRTYLKAASAKKVEAAATAAAGADYLPLEGGPARKIPVSEKKFEDKANVLYIGRIQHGFYEDEMEVLERNPEVVRILFRTQNEYLVLHTSEATCPVLRNPHR</sequence>
<organism evidence="1 2">
    <name type="scientific">Heracleum sosnowskyi</name>
    <dbReference type="NCBI Taxonomy" id="360622"/>
    <lineage>
        <taxon>Eukaryota</taxon>
        <taxon>Viridiplantae</taxon>
        <taxon>Streptophyta</taxon>
        <taxon>Embryophyta</taxon>
        <taxon>Tracheophyta</taxon>
        <taxon>Spermatophyta</taxon>
        <taxon>Magnoliopsida</taxon>
        <taxon>eudicotyledons</taxon>
        <taxon>Gunneridae</taxon>
        <taxon>Pentapetalae</taxon>
        <taxon>asterids</taxon>
        <taxon>campanulids</taxon>
        <taxon>Apiales</taxon>
        <taxon>Apiaceae</taxon>
        <taxon>Apioideae</taxon>
        <taxon>apioid superclade</taxon>
        <taxon>Tordylieae</taxon>
        <taxon>Tordyliinae</taxon>
        <taxon>Heracleum</taxon>
    </lineage>
</organism>
<comment type="caution">
    <text evidence="1">The sequence shown here is derived from an EMBL/GenBank/DDBJ whole genome shotgun (WGS) entry which is preliminary data.</text>
</comment>
<evidence type="ECO:0000313" key="2">
    <source>
        <dbReference type="Proteomes" id="UP001237642"/>
    </source>
</evidence>
<dbReference type="Proteomes" id="UP001237642">
    <property type="component" value="Unassembled WGS sequence"/>
</dbReference>